<sequence length="32" mass="3838">MLNKTEKTGKSTQREKVNCMMRIFCDFFFGFV</sequence>
<feature type="non-terminal residue" evidence="1">
    <location>
        <position position="32"/>
    </location>
</feature>
<gene>
    <name evidence="1" type="ORF">M5D96_012924</name>
</gene>
<protein>
    <submittedName>
        <fullName evidence="1">Uncharacterized protein</fullName>
    </submittedName>
</protein>
<dbReference type="Proteomes" id="UP001059596">
    <property type="component" value="Unassembled WGS sequence"/>
</dbReference>
<proteinExistence type="predicted"/>
<comment type="caution">
    <text evidence="1">The sequence shown here is derived from an EMBL/GenBank/DDBJ whole genome shotgun (WGS) entry which is preliminary data.</text>
</comment>
<evidence type="ECO:0000313" key="2">
    <source>
        <dbReference type="Proteomes" id="UP001059596"/>
    </source>
</evidence>
<reference evidence="1" key="1">
    <citation type="journal article" date="2023" name="Genome Biol. Evol.">
        <title>Long-read-based Genome Assembly of Drosophila gunungcola Reveals Fewer Chemosensory Genes in Flower-breeding Species.</title>
        <authorList>
            <person name="Negi A."/>
            <person name="Liao B.Y."/>
            <person name="Yeh S.D."/>
        </authorList>
    </citation>
    <scope>NUCLEOTIDE SEQUENCE</scope>
    <source>
        <strain evidence="1">Sukarami</strain>
    </source>
</reference>
<name>A0A9P9YCE9_9MUSC</name>
<dbReference type="EMBL" id="JAMKOV010000077">
    <property type="protein sequence ID" value="KAI8034258.1"/>
    <property type="molecule type" value="Genomic_DNA"/>
</dbReference>
<accession>A0A9P9YCE9</accession>
<evidence type="ECO:0000313" key="1">
    <source>
        <dbReference type="EMBL" id="KAI8034258.1"/>
    </source>
</evidence>
<keyword evidence="2" id="KW-1185">Reference proteome</keyword>
<dbReference type="AlphaFoldDB" id="A0A9P9YCE9"/>
<organism evidence="1 2">
    <name type="scientific">Drosophila gunungcola</name>
    <name type="common">fruit fly</name>
    <dbReference type="NCBI Taxonomy" id="103775"/>
    <lineage>
        <taxon>Eukaryota</taxon>
        <taxon>Metazoa</taxon>
        <taxon>Ecdysozoa</taxon>
        <taxon>Arthropoda</taxon>
        <taxon>Hexapoda</taxon>
        <taxon>Insecta</taxon>
        <taxon>Pterygota</taxon>
        <taxon>Neoptera</taxon>
        <taxon>Endopterygota</taxon>
        <taxon>Diptera</taxon>
        <taxon>Brachycera</taxon>
        <taxon>Muscomorpha</taxon>
        <taxon>Ephydroidea</taxon>
        <taxon>Drosophilidae</taxon>
        <taxon>Drosophila</taxon>
        <taxon>Sophophora</taxon>
    </lineage>
</organism>